<keyword evidence="6 9" id="KW-1133">Transmembrane helix</keyword>
<dbReference type="Proteomes" id="UP000287033">
    <property type="component" value="Unassembled WGS sequence"/>
</dbReference>
<evidence type="ECO:0000256" key="2">
    <source>
        <dbReference type="ARBA" id="ARBA00006375"/>
    </source>
</evidence>
<keyword evidence="11" id="KW-1185">Reference proteome</keyword>
<comment type="caution">
    <text evidence="10">The sequence shown here is derived from an EMBL/GenBank/DDBJ whole genome shotgun (WGS) entry which is preliminary data.</text>
</comment>
<dbReference type="GO" id="GO:0015230">
    <property type="term" value="F:FAD transmembrane transporter activity"/>
    <property type="evidence" value="ECO:0007669"/>
    <property type="project" value="TreeGrafter"/>
</dbReference>
<protein>
    <submittedName>
        <fullName evidence="10">Uncharacterized protein</fullName>
    </submittedName>
</protein>
<dbReference type="EMBL" id="BEZZ01126954">
    <property type="protein sequence ID" value="GCC44116.1"/>
    <property type="molecule type" value="Genomic_DNA"/>
</dbReference>
<keyword evidence="5" id="KW-0677">Repeat</keyword>
<evidence type="ECO:0000256" key="7">
    <source>
        <dbReference type="ARBA" id="ARBA00023136"/>
    </source>
</evidence>
<evidence type="ECO:0000256" key="1">
    <source>
        <dbReference type="ARBA" id="ARBA00004585"/>
    </source>
</evidence>
<evidence type="ECO:0000256" key="5">
    <source>
        <dbReference type="ARBA" id="ARBA00022737"/>
    </source>
</evidence>
<dbReference type="AlphaFoldDB" id="A0A401TNA8"/>
<keyword evidence="7 9" id="KW-0472">Membrane</keyword>
<proteinExistence type="inferred from homology"/>
<organism evidence="10 11">
    <name type="scientific">Chiloscyllium punctatum</name>
    <name type="common">Brownbanded bambooshark</name>
    <name type="synonym">Hemiscyllium punctatum</name>
    <dbReference type="NCBI Taxonomy" id="137246"/>
    <lineage>
        <taxon>Eukaryota</taxon>
        <taxon>Metazoa</taxon>
        <taxon>Chordata</taxon>
        <taxon>Craniata</taxon>
        <taxon>Vertebrata</taxon>
        <taxon>Chondrichthyes</taxon>
        <taxon>Elasmobranchii</taxon>
        <taxon>Galeomorphii</taxon>
        <taxon>Galeoidea</taxon>
        <taxon>Orectolobiformes</taxon>
        <taxon>Hemiscylliidae</taxon>
        <taxon>Chiloscyllium</taxon>
    </lineage>
</organism>
<keyword evidence="8" id="KW-0576">Peroxisome</keyword>
<dbReference type="GO" id="GO:0015228">
    <property type="term" value="F:coenzyme A transmembrane transporter activity"/>
    <property type="evidence" value="ECO:0007669"/>
    <property type="project" value="TreeGrafter"/>
</dbReference>
<feature type="transmembrane region" description="Helical" evidence="9">
    <location>
        <begin position="29"/>
        <end position="49"/>
    </location>
</feature>
<dbReference type="PANTHER" id="PTHR45939:SF5">
    <property type="entry name" value="PEROXISOMAL MEMBRANE PROTEIN PMP34"/>
    <property type="match status" value="1"/>
</dbReference>
<feature type="non-terminal residue" evidence="10">
    <location>
        <position position="76"/>
    </location>
</feature>
<dbReference type="GO" id="GO:0015217">
    <property type="term" value="F:ADP transmembrane transporter activity"/>
    <property type="evidence" value="ECO:0007669"/>
    <property type="project" value="TreeGrafter"/>
</dbReference>
<dbReference type="OrthoDB" id="10266426at2759"/>
<dbReference type="GO" id="GO:0080122">
    <property type="term" value="F:AMP transmembrane transporter activity"/>
    <property type="evidence" value="ECO:0007669"/>
    <property type="project" value="TreeGrafter"/>
</dbReference>
<dbReference type="GO" id="GO:0005778">
    <property type="term" value="C:peroxisomal membrane"/>
    <property type="evidence" value="ECO:0007669"/>
    <property type="project" value="UniProtKB-SubCell"/>
</dbReference>
<gene>
    <name evidence="10" type="ORF">chiPu_0028245</name>
</gene>
<evidence type="ECO:0000313" key="10">
    <source>
        <dbReference type="EMBL" id="GCC44116.1"/>
    </source>
</evidence>
<evidence type="ECO:0000313" key="11">
    <source>
        <dbReference type="Proteomes" id="UP000287033"/>
    </source>
</evidence>
<accession>A0A401TNA8</accession>
<evidence type="ECO:0000256" key="6">
    <source>
        <dbReference type="ARBA" id="ARBA00022989"/>
    </source>
</evidence>
<comment type="similarity">
    <text evidence="2">Belongs to the mitochondrial carrier (TC 2.A.29) family.</text>
</comment>
<dbReference type="GO" id="GO:0005347">
    <property type="term" value="F:ATP transmembrane transporter activity"/>
    <property type="evidence" value="ECO:0007669"/>
    <property type="project" value="TreeGrafter"/>
</dbReference>
<dbReference type="GO" id="GO:0051724">
    <property type="term" value="F:NAD transmembrane transporter activity"/>
    <property type="evidence" value="ECO:0007669"/>
    <property type="project" value="TreeGrafter"/>
</dbReference>
<reference evidence="10 11" key="1">
    <citation type="journal article" date="2018" name="Nat. Ecol. Evol.">
        <title>Shark genomes provide insights into elasmobranch evolution and the origin of vertebrates.</title>
        <authorList>
            <person name="Hara Y"/>
            <person name="Yamaguchi K"/>
            <person name="Onimaru K"/>
            <person name="Kadota M"/>
            <person name="Koyanagi M"/>
            <person name="Keeley SD"/>
            <person name="Tatsumi K"/>
            <person name="Tanaka K"/>
            <person name="Motone F"/>
            <person name="Kageyama Y"/>
            <person name="Nozu R"/>
            <person name="Adachi N"/>
            <person name="Nishimura O"/>
            <person name="Nakagawa R"/>
            <person name="Tanegashima C"/>
            <person name="Kiyatake I"/>
            <person name="Matsumoto R"/>
            <person name="Murakumo K"/>
            <person name="Nishida K"/>
            <person name="Terakita A"/>
            <person name="Kuratani S"/>
            <person name="Sato K"/>
            <person name="Hyodo S Kuraku.S."/>
        </authorList>
    </citation>
    <scope>NUCLEOTIDE SEQUENCE [LARGE SCALE GENOMIC DNA]</scope>
</reference>
<sequence>MNGDGESPQAVRVRWAAILGGSRGWSAVYRSWFSVISSLCCSNFVYFYTFNALKDAWVKGQASTNSKDLVMGFISG</sequence>
<dbReference type="GO" id="GO:0044610">
    <property type="term" value="F:FMN transmembrane transporter activity"/>
    <property type="evidence" value="ECO:0007669"/>
    <property type="project" value="TreeGrafter"/>
</dbReference>
<evidence type="ECO:0000256" key="9">
    <source>
        <dbReference type="SAM" id="Phobius"/>
    </source>
</evidence>
<keyword evidence="3" id="KW-0813">Transport</keyword>
<comment type="subcellular location">
    <subcellularLocation>
        <location evidence="1">Peroxisome membrane</location>
        <topology evidence="1">Multi-pass membrane protein</topology>
    </subcellularLocation>
</comment>
<evidence type="ECO:0000256" key="3">
    <source>
        <dbReference type="ARBA" id="ARBA00022448"/>
    </source>
</evidence>
<keyword evidence="4 9" id="KW-0812">Transmembrane</keyword>
<dbReference type="PANTHER" id="PTHR45939">
    <property type="entry name" value="PEROXISOMAL MEMBRANE PROTEIN PMP34-RELATED"/>
    <property type="match status" value="1"/>
</dbReference>
<dbReference type="STRING" id="137246.A0A401TNA8"/>
<evidence type="ECO:0000256" key="8">
    <source>
        <dbReference type="ARBA" id="ARBA00023140"/>
    </source>
</evidence>
<dbReference type="InterPro" id="IPR052217">
    <property type="entry name" value="Mito/Peroxisomal_Carrier"/>
</dbReference>
<dbReference type="InterPro" id="IPR023395">
    <property type="entry name" value="MCP_dom_sf"/>
</dbReference>
<dbReference type="SUPFAM" id="SSF103506">
    <property type="entry name" value="Mitochondrial carrier"/>
    <property type="match status" value="1"/>
</dbReference>
<evidence type="ECO:0000256" key="4">
    <source>
        <dbReference type="ARBA" id="ARBA00022692"/>
    </source>
</evidence>
<name>A0A401TNA8_CHIPU</name>